<dbReference type="InterPro" id="IPR002178">
    <property type="entry name" value="PTS_EIIA_type-2_dom"/>
</dbReference>
<dbReference type="InterPro" id="IPR007737">
    <property type="entry name" value="Mga_HTH"/>
</dbReference>
<feature type="domain" description="PRD" evidence="9">
    <location>
        <begin position="325"/>
        <end position="432"/>
    </location>
</feature>
<feature type="domain" description="HTH deoR-type" evidence="6">
    <location>
        <begin position="8"/>
        <end position="69"/>
    </location>
</feature>
<dbReference type="Pfam" id="PF08279">
    <property type="entry name" value="HTH_11"/>
    <property type="match status" value="1"/>
</dbReference>
<dbReference type="AlphaFoldDB" id="A0A938XP18"/>
<dbReference type="PANTHER" id="PTHR30185:SF18">
    <property type="entry name" value="TRANSCRIPTIONAL REGULATOR MTLR"/>
    <property type="match status" value="1"/>
</dbReference>
<dbReference type="InterPro" id="IPR036634">
    <property type="entry name" value="PRD_sf"/>
</dbReference>
<dbReference type="InterPro" id="IPR016152">
    <property type="entry name" value="PTrfase/Anion_transptr"/>
</dbReference>
<keyword evidence="4" id="KW-0010">Activator</keyword>
<keyword evidence="5" id="KW-0804">Transcription</keyword>
<dbReference type="Gene3D" id="3.40.50.2300">
    <property type="match status" value="1"/>
</dbReference>
<name>A0A938XP18_9FIRM</name>
<feature type="domain" description="PTS EIIB type-2" evidence="8">
    <location>
        <begin position="438"/>
        <end position="529"/>
    </location>
</feature>
<comment type="caution">
    <text evidence="10">The sequence shown here is derived from an EMBL/GenBank/DDBJ whole genome shotgun (WGS) entry which is preliminary data.</text>
</comment>
<dbReference type="GO" id="GO:0009401">
    <property type="term" value="P:phosphoenolpyruvate-dependent sugar phosphotransferase system"/>
    <property type="evidence" value="ECO:0007669"/>
    <property type="project" value="InterPro"/>
</dbReference>
<dbReference type="PANTHER" id="PTHR30185">
    <property type="entry name" value="CRYPTIC BETA-GLUCOSIDE BGL OPERON ANTITERMINATOR"/>
    <property type="match status" value="1"/>
</dbReference>
<evidence type="ECO:0000259" key="7">
    <source>
        <dbReference type="PROSITE" id="PS51094"/>
    </source>
</evidence>
<dbReference type="InterPro" id="IPR036388">
    <property type="entry name" value="WH-like_DNA-bd_sf"/>
</dbReference>
<dbReference type="InterPro" id="IPR013196">
    <property type="entry name" value="HTH_11"/>
</dbReference>
<dbReference type="SUPFAM" id="SSF52794">
    <property type="entry name" value="PTS system IIB component-like"/>
    <property type="match status" value="1"/>
</dbReference>
<reference evidence="10" key="1">
    <citation type="submission" date="2021-01" db="EMBL/GenBank/DDBJ databases">
        <title>Genomic Encyclopedia of Type Strains, Phase IV (KMG-IV): sequencing the most valuable type-strain genomes for metagenomic binning, comparative biology and taxonomic classification.</title>
        <authorList>
            <person name="Goeker M."/>
        </authorList>
    </citation>
    <scope>NUCLEOTIDE SEQUENCE</scope>
    <source>
        <strain evidence="10">DSM 23230</strain>
    </source>
</reference>
<dbReference type="SUPFAM" id="SSF46785">
    <property type="entry name" value="Winged helix' DNA-binding domain"/>
    <property type="match status" value="2"/>
</dbReference>
<dbReference type="Gene3D" id="3.40.930.10">
    <property type="entry name" value="Mannitol-specific EII, Chain A"/>
    <property type="match status" value="1"/>
</dbReference>
<dbReference type="PROSITE" id="PS51099">
    <property type="entry name" value="PTS_EIIB_TYPE_2"/>
    <property type="match status" value="1"/>
</dbReference>
<dbReference type="GO" id="GO:0003700">
    <property type="term" value="F:DNA-binding transcription factor activity"/>
    <property type="evidence" value="ECO:0007669"/>
    <property type="project" value="InterPro"/>
</dbReference>
<evidence type="ECO:0000256" key="2">
    <source>
        <dbReference type="ARBA" id="ARBA00022737"/>
    </source>
</evidence>
<evidence type="ECO:0000256" key="3">
    <source>
        <dbReference type="ARBA" id="ARBA00023015"/>
    </source>
</evidence>
<evidence type="ECO:0000259" key="9">
    <source>
        <dbReference type="PROSITE" id="PS51372"/>
    </source>
</evidence>
<dbReference type="InterPro" id="IPR013011">
    <property type="entry name" value="PTS_EIIB_2"/>
</dbReference>
<organism evidence="10 11">
    <name type="scientific">Halanaerobacter jeridensis</name>
    <dbReference type="NCBI Taxonomy" id="706427"/>
    <lineage>
        <taxon>Bacteria</taxon>
        <taxon>Bacillati</taxon>
        <taxon>Bacillota</taxon>
        <taxon>Clostridia</taxon>
        <taxon>Halanaerobiales</taxon>
        <taxon>Halobacteroidaceae</taxon>
        <taxon>Halanaerobacter</taxon>
    </lineage>
</organism>
<dbReference type="Pfam" id="PF00359">
    <property type="entry name" value="PTS_EIIA_2"/>
    <property type="match status" value="1"/>
</dbReference>
<dbReference type="RefSeq" id="WP_204700824.1">
    <property type="nucleotide sequence ID" value="NZ_JAFBDQ010000004.1"/>
</dbReference>
<dbReference type="InterPro" id="IPR050661">
    <property type="entry name" value="BglG_antiterminators"/>
</dbReference>
<dbReference type="InterPro" id="IPR036095">
    <property type="entry name" value="PTS_EIIB-like_sf"/>
</dbReference>
<keyword evidence="1" id="KW-0808">Transferase</keyword>
<dbReference type="Gene3D" id="1.10.1790.10">
    <property type="entry name" value="PRD domain"/>
    <property type="match status" value="2"/>
</dbReference>
<sequence length="742" mass="83687">MTSYQSLKPRVAQILKTLLQSKQAVPIKKLAEKFDVSSRTIRYDLDDLEDSLANYDVTLVRKPHVGIFLDSTEEKLKEVATELVDLHSYQRVLSPQERKYLILLKLLRSDEPIIIKQLEAMLEVSNSTVIKDLNKVEAWLEEYDLELIRKTNYGIELAGDEMNIRHAMTAVLEETADEEELISFLSQIQKKTLEDKRLETGFLTELDKLVGDLNLAKIEDIVAWAEKELGFQLADGAYAGLLVHLGLAISRLLAGKDIELSEERRALLQESPEYDVAQEVGEMIEEVFEVEVPISEIAFITLHLMGAKLRQHWDQAEYDDLADTDLPPELIMMTKEMVEVAEDYLDIRLSDDEQLMLGLALHLKPTINRLKYDLPLKNPLVVDVKEKYGEVFAAAKRAAKILQSELQKPVGQDEIGFLAMHLGAAIERRNSNQDFPRLRVALVCSSGIGTTNLLATKLKKEFSDIEIVEILSAFELRQGEVDLDEIDLLITTVGLEVDFCSVLEVNPLLSDSDKKRIQEFIEQKKSDYSFDSGKKQTTVAKHSINLETLLKIIERKADVKDKIALKKDLYDFLTEREIDIIDKGGNQQEAEEVGPELLELLTADTIKINSEVSNWQQAVEETGGILLNQDSITDNYIKESLESINNQGPYVVIAPGVSLLHAKPEAGVLKQDMALLVVPSGVEFGHKNDPVKLIFMLAPIDKSSHYNAMVDLLKLIDNRQLVDKITSFDNPESIIAKLKDMI</sequence>
<dbReference type="GO" id="GO:0008982">
    <property type="term" value="F:protein-N(PI)-phosphohistidine-sugar phosphotransferase activity"/>
    <property type="evidence" value="ECO:0007669"/>
    <property type="project" value="InterPro"/>
</dbReference>
<accession>A0A938XP18</accession>
<protein>
    <submittedName>
        <fullName evidence="10">Transcriptional antiterminator/mannitol/fructose-specific phosphotransferase system IIA component (Ntr-type)</fullName>
    </submittedName>
</protein>
<dbReference type="Proteomes" id="UP000774000">
    <property type="component" value="Unassembled WGS sequence"/>
</dbReference>
<keyword evidence="3" id="KW-0805">Transcription regulation</keyword>
<evidence type="ECO:0000313" key="10">
    <source>
        <dbReference type="EMBL" id="MBM7556107.1"/>
    </source>
</evidence>
<feature type="domain" description="PRD" evidence="9">
    <location>
        <begin position="209"/>
        <end position="314"/>
    </location>
</feature>
<evidence type="ECO:0000313" key="11">
    <source>
        <dbReference type="Proteomes" id="UP000774000"/>
    </source>
</evidence>
<dbReference type="PROSITE" id="PS51000">
    <property type="entry name" value="HTH_DEOR_2"/>
    <property type="match status" value="1"/>
</dbReference>
<keyword evidence="2" id="KW-0677">Repeat</keyword>
<dbReference type="PROSITE" id="PS51094">
    <property type="entry name" value="PTS_EIIA_TYPE_2"/>
    <property type="match status" value="1"/>
</dbReference>
<dbReference type="PROSITE" id="PS51372">
    <property type="entry name" value="PRD_2"/>
    <property type="match status" value="2"/>
</dbReference>
<evidence type="ECO:0000259" key="6">
    <source>
        <dbReference type="PROSITE" id="PS51000"/>
    </source>
</evidence>
<evidence type="ECO:0000256" key="1">
    <source>
        <dbReference type="ARBA" id="ARBA00022679"/>
    </source>
</evidence>
<dbReference type="InterPro" id="IPR036390">
    <property type="entry name" value="WH_DNA-bd_sf"/>
</dbReference>
<gene>
    <name evidence="10" type="ORF">JOC47_000943</name>
</gene>
<dbReference type="Pfam" id="PF00874">
    <property type="entry name" value="PRD"/>
    <property type="match status" value="2"/>
</dbReference>
<dbReference type="Pfam" id="PF05043">
    <property type="entry name" value="Mga"/>
    <property type="match status" value="1"/>
</dbReference>
<dbReference type="CDD" id="cd05568">
    <property type="entry name" value="PTS_IIB_bgl_like"/>
    <property type="match status" value="1"/>
</dbReference>
<dbReference type="Gene3D" id="1.10.10.10">
    <property type="entry name" value="Winged helix-like DNA-binding domain superfamily/Winged helix DNA-binding domain"/>
    <property type="match status" value="2"/>
</dbReference>
<feature type="domain" description="PTS EIIA type-2" evidence="7">
    <location>
        <begin position="599"/>
        <end position="741"/>
    </location>
</feature>
<dbReference type="InterPro" id="IPR011608">
    <property type="entry name" value="PRD"/>
</dbReference>
<keyword evidence="11" id="KW-1185">Reference proteome</keyword>
<dbReference type="EMBL" id="JAFBDQ010000004">
    <property type="protein sequence ID" value="MBM7556107.1"/>
    <property type="molecule type" value="Genomic_DNA"/>
</dbReference>
<evidence type="ECO:0000256" key="4">
    <source>
        <dbReference type="ARBA" id="ARBA00023159"/>
    </source>
</evidence>
<dbReference type="InterPro" id="IPR001034">
    <property type="entry name" value="DeoR_HTH"/>
</dbReference>
<dbReference type="SUPFAM" id="SSF63520">
    <property type="entry name" value="PTS-regulatory domain, PRD"/>
    <property type="match status" value="2"/>
</dbReference>
<dbReference type="SUPFAM" id="SSF55804">
    <property type="entry name" value="Phoshotransferase/anion transport protein"/>
    <property type="match status" value="1"/>
</dbReference>
<evidence type="ECO:0000256" key="5">
    <source>
        <dbReference type="ARBA" id="ARBA00023163"/>
    </source>
</evidence>
<proteinExistence type="predicted"/>
<evidence type="ECO:0000259" key="8">
    <source>
        <dbReference type="PROSITE" id="PS51099"/>
    </source>
</evidence>